<evidence type="ECO:0000256" key="4">
    <source>
        <dbReference type="ARBA" id="ARBA00023295"/>
    </source>
</evidence>
<dbReference type="CDD" id="cd18820">
    <property type="entry name" value="GH43_LbAraf43-like"/>
    <property type="match status" value="1"/>
</dbReference>
<feature type="region of interest" description="Disordered" evidence="7">
    <location>
        <begin position="364"/>
        <end position="383"/>
    </location>
</feature>
<dbReference type="InterPro" id="IPR023296">
    <property type="entry name" value="Glyco_hydro_beta-prop_sf"/>
</dbReference>
<organism evidence="8 9">
    <name type="scientific">Bacteroides stercorirosoris</name>
    <dbReference type="NCBI Taxonomy" id="871324"/>
    <lineage>
        <taxon>Bacteria</taxon>
        <taxon>Pseudomonadati</taxon>
        <taxon>Bacteroidota</taxon>
        <taxon>Bacteroidia</taxon>
        <taxon>Bacteroidales</taxon>
        <taxon>Bacteroidaceae</taxon>
        <taxon>Bacteroides</taxon>
    </lineage>
</organism>
<dbReference type="AlphaFoldDB" id="A0A1M6AAZ4"/>
<dbReference type="SUPFAM" id="SSF75005">
    <property type="entry name" value="Arabinanase/levansucrase/invertase"/>
    <property type="match status" value="1"/>
</dbReference>
<dbReference type="GO" id="GO:0005975">
    <property type="term" value="P:carbohydrate metabolic process"/>
    <property type="evidence" value="ECO:0007669"/>
    <property type="project" value="InterPro"/>
</dbReference>
<dbReference type="GO" id="GO:0004553">
    <property type="term" value="F:hydrolase activity, hydrolyzing O-glycosyl compounds"/>
    <property type="evidence" value="ECO:0007669"/>
    <property type="project" value="InterPro"/>
</dbReference>
<dbReference type="Pfam" id="PF04616">
    <property type="entry name" value="Glyco_hydro_43"/>
    <property type="match status" value="1"/>
</dbReference>
<evidence type="ECO:0000256" key="2">
    <source>
        <dbReference type="ARBA" id="ARBA00022729"/>
    </source>
</evidence>
<dbReference type="EMBL" id="FQZN01000001">
    <property type="protein sequence ID" value="SHI33630.1"/>
    <property type="molecule type" value="Genomic_DNA"/>
</dbReference>
<protein>
    <submittedName>
        <fullName evidence="8">Beta-xylosidase, GH43 family</fullName>
    </submittedName>
</protein>
<evidence type="ECO:0000256" key="6">
    <source>
        <dbReference type="RuleBase" id="RU361187"/>
    </source>
</evidence>
<dbReference type="Proteomes" id="UP000184192">
    <property type="component" value="Unassembled WGS sequence"/>
</dbReference>
<dbReference type="PIRSF" id="PIRSF025414">
    <property type="entry name" value="Alpha-L-arabinofuranosidase"/>
    <property type="match status" value="1"/>
</dbReference>
<dbReference type="InterPro" id="IPR016828">
    <property type="entry name" value="Alpha-L-arabinofuranosidase"/>
</dbReference>
<keyword evidence="9" id="KW-1185">Reference proteome</keyword>
<name>A0A1M6AAZ4_9BACE</name>
<evidence type="ECO:0000256" key="3">
    <source>
        <dbReference type="ARBA" id="ARBA00022801"/>
    </source>
</evidence>
<evidence type="ECO:0000256" key="7">
    <source>
        <dbReference type="SAM" id="MobiDB-lite"/>
    </source>
</evidence>
<feature type="site" description="Important for catalytic activity, responsible for pKa modulation of the active site Glu and correct orientation of both the proton donor and substrate" evidence="5">
    <location>
        <position position="171"/>
    </location>
</feature>
<reference evidence="9" key="1">
    <citation type="submission" date="2016-11" db="EMBL/GenBank/DDBJ databases">
        <authorList>
            <person name="Varghese N."/>
            <person name="Submissions S."/>
        </authorList>
    </citation>
    <scope>NUCLEOTIDE SEQUENCE [LARGE SCALE GENOMIC DNA]</scope>
    <source>
        <strain evidence="9">DSM 26884</strain>
    </source>
</reference>
<dbReference type="Gene3D" id="2.115.10.20">
    <property type="entry name" value="Glycosyl hydrolase domain, family 43"/>
    <property type="match status" value="1"/>
</dbReference>
<dbReference type="PANTHER" id="PTHR43817:SF1">
    <property type="entry name" value="HYDROLASE, FAMILY 43, PUTATIVE (AFU_ORTHOLOGUE AFUA_3G01660)-RELATED"/>
    <property type="match status" value="1"/>
</dbReference>
<comment type="similarity">
    <text evidence="1 6">Belongs to the glycosyl hydrolase 43 family.</text>
</comment>
<accession>A0A1M6AAZ4</accession>
<dbReference type="PANTHER" id="PTHR43817">
    <property type="entry name" value="GLYCOSYL HYDROLASE"/>
    <property type="match status" value="1"/>
</dbReference>
<dbReference type="eggNOG" id="COG3940">
    <property type="taxonomic scope" value="Bacteria"/>
</dbReference>
<proteinExistence type="inferred from homology"/>
<evidence type="ECO:0000256" key="1">
    <source>
        <dbReference type="ARBA" id="ARBA00009865"/>
    </source>
</evidence>
<evidence type="ECO:0000313" key="9">
    <source>
        <dbReference type="Proteomes" id="UP000184192"/>
    </source>
</evidence>
<dbReference type="InterPro" id="IPR006710">
    <property type="entry name" value="Glyco_hydro_43"/>
</dbReference>
<gene>
    <name evidence="8" type="ORF">SAMN05444350_101153</name>
</gene>
<evidence type="ECO:0000256" key="5">
    <source>
        <dbReference type="PIRSR" id="PIRSR606710-2"/>
    </source>
</evidence>
<sequence length="383" mass="43661">MFNSNQYKMKIKNCLAIVLGTAALFTVTSCGNTKVKKDGLAEVDSLATTYVNPLFQKGPDPWALFHEGTYYYMHTVQDSLVLWKTTDVTDVKNAPRKTVWIPTELSNKYHLWAPEIHNIDGKWYIYYAADDGNTDNHQMYVLENVNRDPFDGEFVMKGRISTDKDNNWAIDGSVFQNKGELYMVWSGWQTRRVDTETQCIYIARMENPWTLGSERVLISKPELEWERHHKNENGWNPSYDIFVNEGPQPLLSPKGKYVHIAYSASGVWTPYYALGMLTASTDSDMLDPKSWSKSQQPVFKQSPENGVYGTGHNSFFPSPDGTEWYILYHARDTQVDPEGAGDTRSPRAQKFVWLENDYPDFGTPLPTTARLNKPSGIVTTSAK</sequence>
<keyword evidence="2" id="KW-0732">Signal</keyword>
<keyword evidence="4 6" id="KW-0326">Glycosidase</keyword>
<evidence type="ECO:0000313" key="8">
    <source>
        <dbReference type="EMBL" id="SHI33630.1"/>
    </source>
</evidence>
<keyword evidence="3 6" id="KW-0378">Hydrolase</keyword>